<comment type="caution">
    <text evidence="2">The sequence shown here is derived from an EMBL/GenBank/DDBJ whole genome shotgun (WGS) entry which is preliminary data.</text>
</comment>
<organism evidence="2 3">
    <name type="scientific">Sphingobium vermicomposti</name>
    <dbReference type="NCBI Taxonomy" id="529005"/>
    <lineage>
        <taxon>Bacteria</taxon>
        <taxon>Pseudomonadati</taxon>
        <taxon>Pseudomonadota</taxon>
        <taxon>Alphaproteobacteria</taxon>
        <taxon>Sphingomonadales</taxon>
        <taxon>Sphingomonadaceae</taxon>
        <taxon>Sphingobium</taxon>
    </lineage>
</organism>
<keyword evidence="3" id="KW-1185">Reference proteome</keyword>
<feature type="chain" id="PRO_5032503633" evidence="1">
    <location>
        <begin position="25"/>
        <end position="103"/>
    </location>
</feature>
<proteinExistence type="predicted"/>
<dbReference type="AlphaFoldDB" id="A0A846MHK9"/>
<evidence type="ECO:0000313" key="3">
    <source>
        <dbReference type="Proteomes" id="UP000576821"/>
    </source>
</evidence>
<reference evidence="2 3" key="1">
    <citation type="submission" date="2020-03" db="EMBL/GenBank/DDBJ databases">
        <title>Genomic Encyclopedia of Type Strains, Phase IV (KMG-IV): sequencing the most valuable type-strain genomes for metagenomic binning, comparative biology and taxonomic classification.</title>
        <authorList>
            <person name="Goeker M."/>
        </authorList>
    </citation>
    <scope>NUCLEOTIDE SEQUENCE [LARGE SCALE GENOMIC DNA]</scope>
    <source>
        <strain evidence="2 3">DSM 21299</strain>
    </source>
</reference>
<sequence length="103" mass="10853">MIAAMIAVSLASPAILLPGKTAGAAPCHAVPSLCLTTTTEPAVAHPALDRPAQASDIKMSAYRFDARPCRVIGNMGCPKRARLKLFQLGEPLLETLLKSFGPR</sequence>
<evidence type="ECO:0000313" key="2">
    <source>
        <dbReference type="EMBL" id="NIJ17476.1"/>
    </source>
</evidence>
<dbReference type="RefSeq" id="WP_167304057.1">
    <property type="nucleotide sequence ID" value="NZ_JAASQR010000003.1"/>
</dbReference>
<gene>
    <name evidence="2" type="ORF">FHS54_002465</name>
</gene>
<dbReference type="EMBL" id="JAASQR010000003">
    <property type="protein sequence ID" value="NIJ17476.1"/>
    <property type="molecule type" value="Genomic_DNA"/>
</dbReference>
<keyword evidence="1" id="KW-0732">Signal</keyword>
<evidence type="ECO:0000256" key="1">
    <source>
        <dbReference type="SAM" id="SignalP"/>
    </source>
</evidence>
<feature type="signal peptide" evidence="1">
    <location>
        <begin position="1"/>
        <end position="24"/>
    </location>
</feature>
<dbReference type="Proteomes" id="UP000576821">
    <property type="component" value="Unassembled WGS sequence"/>
</dbReference>
<protein>
    <submittedName>
        <fullName evidence="2">Uncharacterized protein</fullName>
    </submittedName>
</protein>
<name>A0A846MHK9_9SPHN</name>
<accession>A0A846MHK9</accession>